<evidence type="ECO:0000256" key="2">
    <source>
        <dbReference type="ARBA" id="ARBA00022741"/>
    </source>
</evidence>
<comment type="caution">
    <text evidence="6">The sequence shown here is derived from an EMBL/GenBank/DDBJ whole genome shotgun (WGS) entry which is preliminary data.</text>
</comment>
<name>A0ABQ1G9T6_9BACL</name>
<protein>
    <submittedName>
        <fullName evidence="6">Thiamin pyrophosphokinase</fullName>
    </submittedName>
</protein>
<dbReference type="NCBIfam" id="NF040608">
    <property type="entry name" value="division_SteA"/>
    <property type="match status" value="1"/>
</dbReference>
<dbReference type="Proteomes" id="UP000617979">
    <property type="component" value="Unassembled WGS sequence"/>
</dbReference>
<sequence>MLFSRFPAHKRVCHGSAAVDRQTKRLIHRVRPGQIAVINHRDLDEVAAEGLIKKKVGGVVNAAPSIGGTYPARGPGLLLDAGIPLLDVTGNEILEKIVEGDVLCIHRDRLYQKRAGCWVEVARGHRLDRTHWQQKVEEAADHLDGTLDSFVANTLDYARRERFLISQRLPIPSLITEMQGRDVVIVVRGGGYERDLRMLRPYLKEANPVLVGVDGGADALLESGFRPDLILGDMDSVSDRALLTGSELVVHAYPDGRAPGLKRVESLGLAAHLIPCPGTSEDVAMLMADQEGARLIVAVGSHSHVIDFLEKGRRGMSSTLLTRIKVGPKLVDARGVHRLYSGSKKLPIREIAGLIVASAFPILALTAVNPRLFYMAKLVWLNVKIFFSWVGMP</sequence>
<dbReference type="SUPFAM" id="SSF63999">
    <property type="entry name" value="Thiamin pyrophosphokinase, catalytic domain"/>
    <property type="match status" value="1"/>
</dbReference>
<keyword evidence="4" id="KW-0067">ATP-binding</keyword>
<keyword evidence="1" id="KW-0808">Transferase</keyword>
<evidence type="ECO:0000256" key="4">
    <source>
        <dbReference type="ARBA" id="ARBA00022840"/>
    </source>
</evidence>
<organism evidence="6 7">
    <name type="scientific">Kroppenstedtia guangzhouensis</name>
    <dbReference type="NCBI Taxonomy" id="1274356"/>
    <lineage>
        <taxon>Bacteria</taxon>
        <taxon>Bacillati</taxon>
        <taxon>Bacillota</taxon>
        <taxon>Bacilli</taxon>
        <taxon>Bacillales</taxon>
        <taxon>Thermoactinomycetaceae</taxon>
        <taxon>Kroppenstedtia</taxon>
    </lineage>
</organism>
<accession>A0ABQ1G9T6</accession>
<evidence type="ECO:0000313" key="7">
    <source>
        <dbReference type="Proteomes" id="UP000617979"/>
    </source>
</evidence>
<evidence type="ECO:0000256" key="3">
    <source>
        <dbReference type="ARBA" id="ARBA00022777"/>
    </source>
</evidence>
<evidence type="ECO:0000313" key="6">
    <source>
        <dbReference type="EMBL" id="GGA39555.1"/>
    </source>
</evidence>
<keyword evidence="7" id="KW-1185">Reference proteome</keyword>
<keyword evidence="2" id="KW-0547">Nucleotide-binding</keyword>
<keyword evidence="5" id="KW-0812">Transmembrane</keyword>
<keyword evidence="5" id="KW-0472">Membrane</keyword>
<gene>
    <name evidence="6" type="ORF">GCM10007416_10670</name>
</gene>
<evidence type="ECO:0000256" key="1">
    <source>
        <dbReference type="ARBA" id="ARBA00022679"/>
    </source>
</evidence>
<proteinExistence type="predicted"/>
<dbReference type="InterPro" id="IPR047795">
    <property type="entry name" value="Put_SteA-like"/>
</dbReference>
<dbReference type="InterPro" id="IPR036759">
    <property type="entry name" value="TPK_catalytic_sf"/>
</dbReference>
<keyword evidence="5" id="KW-1133">Transmembrane helix</keyword>
<keyword evidence="3" id="KW-0418">Kinase</keyword>
<evidence type="ECO:0000256" key="5">
    <source>
        <dbReference type="SAM" id="Phobius"/>
    </source>
</evidence>
<feature type="transmembrane region" description="Helical" evidence="5">
    <location>
        <begin position="351"/>
        <end position="368"/>
    </location>
</feature>
<dbReference type="EMBL" id="BMEX01000003">
    <property type="protein sequence ID" value="GGA39555.1"/>
    <property type="molecule type" value="Genomic_DNA"/>
</dbReference>
<reference evidence="7" key="1">
    <citation type="journal article" date="2019" name="Int. J. Syst. Evol. Microbiol.">
        <title>The Global Catalogue of Microorganisms (GCM) 10K type strain sequencing project: providing services to taxonomists for standard genome sequencing and annotation.</title>
        <authorList>
            <consortium name="The Broad Institute Genomics Platform"/>
            <consortium name="The Broad Institute Genome Sequencing Center for Infectious Disease"/>
            <person name="Wu L."/>
            <person name="Ma J."/>
        </authorList>
    </citation>
    <scope>NUCLEOTIDE SEQUENCE [LARGE SCALE GENOMIC DNA]</scope>
    <source>
        <strain evidence="7">CGMCC 1.12404</strain>
    </source>
</reference>
<dbReference type="RefSeq" id="WP_188430655.1">
    <property type="nucleotide sequence ID" value="NZ_BMEX01000003.1"/>
</dbReference>
<dbReference type="Gene3D" id="3.40.50.10240">
    <property type="entry name" value="Thiamin pyrophosphokinase, catalytic domain"/>
    <property type="match status" value="1"/>
</dbReference>